<sequence>MTTLSPKIASQLAFAAYGAMNISKGIKLAVGDETKRNFSFDLTNTVKGTTGGFFWRQETGFALLGKGISQKHKNDHVIAIRGSQSVADGLTDMTCHTAGGDSGSKVHTGFQRTFASMRPALARYLRQTGAGQKNSVVHCVGHSLGGAVASLVADWIKFSPEFKGKVYLYTFGSPRVGLRGFSVNTTGRVDKMFRCVHGGDPVPKVPVWPFFHAPYNGQEYLLNRQQGFHPASHSMESGPGYLNTADHGSWDTINSQVTSNIRQRVVLNYQNRVQASGSATWADKIGAALMTVLVDGGYAAMVGVLQATGTSIGTVYDTVARSLVSITKLSVALSDQVKGLLGHMLVFAGKGANVSIKFTERFVRWVFEVMLSKVNKAAKMALGRNV</sequence>
<accession>A0A2N8Z9G0</accession>
<dbReference type="SUPFAM" id="SSF53474">
    <property type="entry name" value="alpha/beta-Hydrolases"/>
    <property type="match status" value="1"/>
</dbReference>
<protein>
    <recommendedName>
        <fullName evidence="1">Fungal lipase-type domain-containing protein</fullName>
    </recommendedName>
</protein>
<keyword evidence="3" id="KW-1185">Reference proteome</keyword>
<dbReference type="GO" id="GO:0006629">
    <property type="term" value="P:lipid metabolic process"/>
    <property type="evidence" value="ECO:0007669"/>
    <property type="project" value="InterPro"/>
</dbReference>
<reference evidence="2 3" key="1">
    <citation type="submission" date="2017-10" db="EMBL/GenBank/DDBJ databases">
        <authorList>
            <person name="Banno H."/>
            <person name="Chua N.-H."/>
        </authorList>
    </citation>
    <scope>NUCLEOTIDE SEQUENCE [LARGE SCALE GENOMIC DNA]</scope>
    <source>
        <strain evidence="2">Vibrio tapetis CECT4600</strain>
    </source>
</reference>
<dbReference type="AlphaFoldDB" id="A0A2N8Z9G0"/>
<dbReference type="Proteomes" id="UP000235828">
    <property type="component" value="Chromosome A"/>
</dbReference>
<dbReference type="CDD" id="cd00519">
    <property type="entry name" value="Lipase_3"/>
    <property type="match status" value="1"/>
</dbReference>
<dbReference type="OrthoDB" id="5522031at2"/>
<evidence type="ECO:0000313" key="2">
    <source>
        <dbReference type="EMBL" id="SON48549.1"/>
    </source>
</evidence>
<dbReference type="InterPro" id="IPR051218">
    <property type="entry name" value="Sec_MonoDiacylglyc_Lipase"/>
</dbReference>
<dbReference type="KEGG" id="vta:A0570"/>
<feature type="domain" description="Fungal lipase-type" evidence="1">
    <location>
        <begin position="77"/>
        <end position="208"/>
    </location>
</feature>
<organism evidence="2 3">
    <name type="scientific">Vibrio tapetis subsp. tapetis</name>
    <dbReference type="NCBI Taxonomy" id="1671868"/>
    <lineage>
        <taxon>Bacteria</taxon>
        <taxon>Pseudomonadati</taxon>
        <taxon>Pseudomonadota</taxon>
        <taxon>Gammaproteobacteria</taxon>
        <taxon>Vibrionales</taxon>
        <taxon>Vibrionaceae</taxon>
        <taxon>Vibrio</taxon>
    </lineage>
</organism>
<dbReference type="InterPro" id="IPR002921">
    <property type="entry name" value="Fungal_lipase-type"/>
</dbReference>
<evidence type="ECO:0000313" key="3">
    <source>
        <dbReference type="Proteomes" id="UP000235828"/>
    </source>
</evidence>
<dbReference type="Pfam" id="PF01764">
    <property type="entry name" value="Lipase_3"/>
    <property type="match status" value="1"/>
</dbReference>
<dbReference type="InterPro" id="IPR029058">
    <property type="entry name" value="AB_hydrolase_fold"/>
</dbReference>
<dbReference type="PANTHER" id="PTHR45856:SF24">
    <property type="entry name" value="FUNGAL LIPASE-LIKE DOMAIN-CONTAINING PROTEIN"/>
    <property type="match status" value="1"/>
</dbReference>
<gene>
    <name evidence="2" type="ORF">VTAP4600_A0570</name>
</gene>
<proteinExistence type="predicted"/>
<dbReference type="RefSeq" id="WP_102521380.1">
    <property type="nucleotide sequence ID" value="NZ_LT960611.1"/>
</dbReference>
<name>A0A2N8Z9G0_9VIBR</name>
<evidence type="ECO:0000259" key="1">
    <source>
        <dbReference type="Pfam" id="PF01764"/>
    </source>
</evidence>
<dbReference type="Gene3D" id="3.40.50.1820">
    <property type="entry name" value="alpha/beta hydrolase"/>
    <property type="match status" value="1"/>
</dbReference>
<dbReference type="EMBL" id="LT960611">
    <property type="protein sequence ID" value="SON48549.1"/>
    <property type="molecule type" value="Genomic_DNA"/>
</dbReference>
<dbReference type="PANTHER" id="PTHR45856">
    <property type="entry name" value="ALPHA/BETA-HYDROLASES SUPERFAMILY PROTEIN"/>
    <property type="match status" value="1"/>
</dbReference>